<evidence type="ECO:0000313" key="3">
    <source>
        <dbReference type="Proteomes" id="UP001497623"/>
    </source>
</evidence>
<dbReference type="PROSITE" id="PS50982">
    <property type="entry name" value="MBD"/>
    <property type="match status" value="4"/>
</dbReference>
<dbReference type="AlphaFoldDB" id="A0AAV2PML5"/>
<dbReference type="PROSITE" id="PS00028">
    <property type="entry name" value="ZINC_FINGER_C2H2_1"/>
    <property type="match status" value="3"/>
</dbReference>
<dbReference type="SUPFAM" id="SSF54171">
    <property type="entry name" value="DNA-binding domain"/>
    <property type="match status" value="3"/>
</dbReference>
<feature type="domain" description="MBD" evidence="1">
    <location>
        <begin position="323"/>
        <end position="394"/>
    </location>
</feature>
<dbReference type="Proteomes" id="UP001497623">
    <property type="component" value="Unassembled WGS sequence"/>
</dbReference>
<feature type="domain" description="MBD" evidence="1">
    <location>
        <begin position="631"/>
        <end position="707"/>
    </location>
</feature>
<dbReference type="InterPro" id="IPR013087">
    <property type="entry name" value="Znf_C2H2_type"/>
</dbReference>
<dbReference type="Pfam" id="PF01429">
    <property type="entry name" value="MBD"/>
    <property type="match status" value="3"/>
</dbReference>
<feature type="domain" description="MBD" evidence="1">
    <location>
        <begin position="239"/>
        <end position="313"/>
    </location>
</feature>
<feature type="non-terminal residue" evidence="2">
    <location>
        <position position="796"/>
    </location>
</feature>
<dbReference type="Gene3D" id="3.30.890.10">
    <property type="entry name" value="Methyl-cpg-binding Protein 2, Chain A"/>
    <property type="match status" value="3"/>
</dbReference>
<dbReference type="InterPro" id="IPR001739">
    <property type="entry name" value="Methyl_CpG_DNA-bd"/>
</dbReference>
<keyword evidence="3" id="KW-1185">Reference proteome</keyword>
<proteinExistence type="predicted"/>
<comment type="caution">
    <text evidence="2">The sequence shown here is derived from an EMBL/GenBank/DDBJ whole genome shotgun (WGS) entry which is preliminary data.</text>
</comment>
<dbReference type="EMBL" id="CAXKWB010000709">
    <property type="protein sequence ID" value="CAL4062007.1"/>
    <property type="molecule type" value="Genomic_DNA"/>
</dbReference>
<evidence type="ECO:0000259" key="1">
    <source>
        <dbReference type="PROSITE" id="PS50982"/>
    </source>
</evidence>
<protein>
    <recommendedName>
        <fullName evidence="1">MBD domain-containing protein</fullName>
    </recommendedName>
</protein>
<organism evidence="2 3">
    <name type="scientific">Meganyctiphanes norvegica</name>
    <name type="common">Northern krill</name>
    <name type="synonym">Thysanopoda norvegica</name>
    <dbReference type="NCBI Taxonomy" id="48144"/>
    <lineage>
        <taxon>Eukaryota</taxon>
        <taxon>Metazoa</taxon>
        <taxon>Ecdysozoa</taxon>
        <taxon>Arthropoda</taxon>
        <taxon>Crustacea</taxon>
        <taxon>Multicrustacea</taxon>
        <taxon>Malacostraca</taxon>
        <taxon>Eumalacostraca</taxon>
        <taxon>Eucarida</taxon>
        <taxon>Euphausiacea</taxon>
        <taxon>Euphausiidae</taxon>
        <taxon>Meganyctiphanes</taxon>
    </lineage>
</organism>
<dbReference type="SMART" id="SM00355">
    <property type="entry name" value="ZnF_C2H2"/>
    <property type="match status" value="4"/>
</dbReference>
<feature type="domain" description="MBD" evidence="1">
    <location>
        <begin position="718"/>
        <end position="794"/>
    </location>
</feature>
<evidence type="ECO:0000313" key="2">
    <source>
        <dbReference type="EMBL" id="CAL4062007.1"/>
    </source>
</evidence>
<sequence length="796" mass="91691">MNDMGSDENCDDEFECSECDFKCTSEIDIIQHSAMHQYPSNANDDVLHNSAYDTYNEGGSKEDDPVATLQAKVYSDKEIVACNRLAETSEINALDPYKFKVKREQSSHEVISTTKIIHESEIGNKIIKLEDMDIKQEFCPNYSSNLINEYGNIHLDQDSLGIGSMPSKNRLIYGRESMHFAYNNVNISTEDESLSDKTIVEYGSIFSQRDPLHIDMSLTNSSQSLPPHKTPHGHKSSIEVEIDNTGVYIPPGWDRKVYMRPTLNNGQLKYDCYYYTESGKQICSKKFAYEYCSNKKHLENIDIEKLNFSVSKTTMKPDQPTLEVDLDNTGIYIPKGWQRKIYHNGQQMYNVNYINAEGIRFGCKSYVYAYQSNSDSNKEKQIDVEELDFSRGIRSRLSLNMGCQSVQVQNKIMTKRFRHSEYENYQIIEFLFEVRKIVQKAKEKKDNLYLCKLCNFSSRIQHVACCHASIHLHKFSNESIQNSVLPNNYDYFMCTDCQFKIMKRKDVQIHLKGHCSTASSRQITNTVVSVKLVCAANSKVNKILYCCEVCEFACFRCSFMVKHLKYHTHDEIVTADRDKYYNNKYKCDGSGLVSIYKYGSSDYTERIGGINSEIKLYNHGIKHRNTSGKIEIKVDNAGKYIPEGWQRKVYKLNKGVLKGKHRVGYISSLGRTLYSKTQVSKYIEKLKSNGIIELINLDKMDFSGKSHIQKRNSVGKIEIQVDNTGIYIPEGWQRKVFRYTMGIHKNRCVVRYISPLGRTLGSRTQVSDYIEKLESNGIIEHLDVDKLDFSPKSHRK</sequence>
<dbReference type="InterPro" id="IPR016177">
    <property type="entry name" value="DNA-bd_dom_sf"/>
</dbReference>
<name>A0AAV2PML5_MEGNR</name>
<gene>
    <name evidence="2" type="ORF">MNOR_LOCUS2346</name>
</gene>
<reference evidence="2 3" key="1">
    <citation type="submission" date="2024-05" db="EMBL/GenBank/DDBJ databases">
        <authorList>
            <person name="Wallberg A."/>
        </authorList>
    </citation>
    <scope>NUCLEOTIDE SEQUENCE [LARGE SCALE GENOMIC DNA]</scope>
</reference>
<dbReference type="GO" id="GO:0003677">
    <property type="term" value="F:DNA binding"/>
    <property type="evidence" value="ECO:0007669"/>
    <property type="project" value="InterPro"/>
</dbReference>
<accession>A0AAV2PML5</accession>